<name>A0A1G6JFU4_NIADE</name>
<accession>A0A1G6JFU4</accession>
<dbReference type="PROSITE" id="PS51257">
    <property type="entry name" value="PROKAR_LIPOPROTEIN"/>
    <property type="match status" value="1"/>
</dbReference>
<evidence type="ECO:0000313" key="1">
    <source>
        <dbReference type="EMBL" id="SDC17599.1"/>
    </source>
</evidence>
<dbReference type="RefSeq" id="WP_143019637.1">
    <property type="nucleotide sequence ID" value="NZ_FMZO01000001.1"/>
</dbReference>
<gene>
    <name evidence="1" type="ORF">SAMN04487894_101524</name>
</gene>
<dbReference type="STRING" id="1285928.SAMN04487894_101524"/>
<protein>
    <submittedName>
        <fullName evidence="1">Uncharacterized protein</fullName>
    </submittedName>
</protein>
<dbReference type="AlphaFoldDB" id="A0A1G6JFU4"/>
<dbReference type="OrthoDB" id="708305at2"/>
<reference evidence="2" key="1">
    <citation type="submission" date="2016-10" db="EMBL/GenBank/DDBJ databases">
        <authorList>
            <person name="Varghese N."/>
            <person name="Submissions S."/>
        </authorList>
    </citation>
    <scope>NUCLEOTIDE SEQUENCE [LARGE SCALE GENOMIC DNA]</scope>
    <source>
        <strain evidence="2">DSM 25811 / CCM 8410 / LMG 26954 / E90</strain>
    </source>
</reference>
<sequence length="190" mass="20859">MRTICGNILSGTSLLMIGAFMSCSKDRGAGKPPIELKTVVYTAGWELGSNSKLIAKYWKNDEETLLSNGTADAAVYSLVVNGKDGYAAGFESVGAIAAAVYWKNDTAVRLTNGTKEAVATAVTMSNGDVYVAGHMRNADNRSVATYWNRSVVLLVLGLYYEVRYLCYTMLLLMQRSSLIIYLFIRARLYF</sequence>
<proteinExistence type="predicted"/>
<keyword evidence="2" id="KW-1185">Reference proteome</keyword>
<organism evidence="1 2">
    <name type="scientific">Niabella drilacis (strain DSM 25811 / CCM 8410 / CCUG 62505 / LMG 26954 / E90)</name>
    <dbReference type="NCBI Taxonomy" id="1285928"/>
    <lineage>
        <taxon>Bacteria</taxon>
        <taxon>Pseudomonadati</taxon>
        <taxon>Bacteroidota</taxon>
        <taxon>Chitinophagia</taxon>
        <taxon>Chitinophagales</taxon>
        <taxon>Chitinophagaceae</taxon>
        <taxon>Niabella</taxon>
    </lineage>
</organism>
<evidence type="ECO:0000313" key="2">
    <source>
        <dbReference type="Proteomes" id="UP000198757"/>
    </source>
</evidence>
<dbReference type="EMBL" id="FMZO01000001">
    <property type="protein sequence ID" value="SDC17599.1"/>
    <property type="molecule type" value="Genomic_DNA"/>
</dbReference>
<dbReference type="Proteomes" id="UP000198757">
    <property type="component" value="Unassembled WGS sequence"/>
</dbReference>